<dbReference type="SUPFAM" id="SSF55729">
    <property type="entry name" value="Acyl-CoA N-acyltransferases (Nat)"/>
    <property type="match status" value="1"/>
</dbReference>
<feature type="domain" description="N-acetyltransferase" evidence="1">
    <location>
        <begin position="2"/>
        <end position="155"/>
    </location>
</feature>
<keyword evidence="3" id="KW-1185">Reference proteome</keyword>
<organism evidence="2 3">
    <name type="scientific">Treponema putidum</name>
    <dbReference type="NCBI Taxonomy" id="221027"/>
    <lineage>
        <taxon>Bacteria</taxon>
        <taxon>Pseudomonadati</taxon>
        <taxon>Spirochaetota</taxon>
        <taxon>Spirochaetia</taxon>
        <taxon>Spirochaetales</taxon>
        <taxon>Treponemataceae</taxon>
        <taxon>Treponema</taxon>
    </lineage>
</organism>
<proteinExistence type="predicted"/>
<dbReference type="Gene3D" id="3.40.630.30">
    <property type="match status" value="1"/>
</dbReference>
<evidence type="ECO:0000313" key="3">
    <source>
        <dbReference type="Proteomes" id="UP001059401"/>
    </source>
</evidence>
<dbReference type="Proteomes" id="UP001059401">
    <property type="component" value="Chromosome"/>
</dbReference>
<dbReference type="EMBL" id="CP038802">
    <property type="protein sequence ID" value="UTY27838.1"/>
    <property type="molecule type" value="Genomic_DNA"/>
</dbReference>
<gene>
    <name evidence="2" type="ORF">E4N76_01685</name>
</gene>
<reference evidence="2" key="1">
    <citation type="submission" date="2019-04" db="EMBL/GenBank/DDBJ databases">
        <title>Whole genome sequencing of oral phylogroup 2 treponemes.</title>
        <authorList>
            <person name="Chan Y."/>
            <person name="Zeng H.H."/>
            <person name="Yu X.L."/>
            <person name="Leung W.K."/>
            <person name="Watt R.M."/>
        </authorList>
    </citation>
    <scope>NUCLEOTIDE SEQUENCE</scope>
    <source>
        <strain evidence="2">OMZ 847</strain>
    </source>
</reference>
<evidence type="ECO:0000313" key="2">
    <source>
        <dbReference type="EMBL" id="UTY27838.1"/>
    </source>
</evidence>
<dbReference type="RefSeq" id="WP_255805847.1">
    <property type="nucleotide sequence ID" value="NZ_CP038802.1"/>
</dbReference>
<name>A0ABY5HUE0_9SPIR</name>
<sequence length="155" mass="18369">MIEIEEIPITDISEFWSLHITYLVDDSIITDKEDIDYFTGEEYRGILESHMIRNMDKQHMVYFLRDGVRIGAASYCIYQSEDGKCFILDFWVFPEYRGNGTGYLCFEALEQYTKSDGSIYYELNCSKEDSIRFWKSLGFIENGKDEYDMPLMIKR</sequence>
<evidence type="ECO:0000259" key="1">
    <source>
        <dbReference type="PROSITE" id="PS51186"/>
    </source>
</evidence>
<dbReference type="PROSITE" id="PS51186">
    <property type="entry name" value="GNAT"/>
    <property type="match status" value="1"/>
</dbReference>
<dbReference type="Pfam" id="PF00583">
    <property type="entry name" value="Acetyltransf_1"/>
    <property type="match status" value="1"/>
</dbReference>
<protein>
    <submittedName>
        <fullName evidence="2">GNAT family N-acetyltransferase</fullName>
    </submittedName>
</protein>
<dbReference type="InterPro" id="IPR016181">
    <property type="entry name" value="Acyl_CoA_acyltransferase"/>
</dbReference>
<dbReference type="CDD" id="cd04301">
    <property type="entry name" value="NAT_SF"/>
    <property type="match status" value="1"/>
</dbReference>
<accession>A0ABY5HUE0</accession>
<dbReference type="InterPro" id="IPR000182">
    <property type="entry name" value="GNAT_dom"/>
</dbReference>